<evidence type="ECO:0000256" key="3">
    <source>
        <dbReference type="ARBA" id="ARBA00022679"/>
    </source>
</evidence>
<dbReference type="InterPro" id="IPR007848">
    <property type="entry name" value="Small_mtfrase_dom"/>
</dbReference>
<evidence type="ECO:0000256" key="4">
    <source>
        <dbReference type="ARBA" id="ARBA00022691"/>
    </source>
</evidence>
<dbReference type="SUPFAM" id="SSF53335">
    <property type="entry name" value="S-adenosyl-L-methionine-dependent methyltransferases"/>
    <property type="match status" value="1"/>
</dbReference>
<evidence type="ECO:0000313" key="7">
    <source>
        <dbReference type="EMBL" id="GAA5414935.1"/>
    </source>
</evidence>
<dbReference type="InterPro" id="IPR029063">
    <property type="entry name" value="SAM-dependent_MTases_sf"/>
</dbReference>
<dbReference type="InterPro" id="IPR004556">
    <property type="entry name" value="HemK-like"/>
</dbReference>
<protein>
    <recommendedName>
        <fullName evidence="1">peptide chain release factor N(5)-glutamine methyltransferase</fullName>
        <ecNumber evidence="1">2.1.1.297</ecNumber>
    </recommendedName>
</protein>
<gene>
    <name evidence="7" type="primary">prmC</name>
    <name evidence="7" type="ORF">UREOM_6460</name>
</gene>
<dbReference type="PANTHER" id="PTHR18895">
    <property type="entry name" value="HEMK METHYLTRANSFERASE"/>
    <property type="match status" value="1"/>
</dbReference>
<dbReference type="GO" id="GO:0032259">
    <property type="term" value="P:methylation"/>
    <property type="evidence" value="ECO:0007669"/>
    <property type="project" value="UniProtKB-KW"/>
</dbReference>
<dbReference type="GO" id="GO:0008168">
    <property type="term" value="F:methyltransferase activity"/>
    <property type="evidence" value="ECO:0007669"/>
    <property type="project" value="UniProtKB-KW"/>
</dbReference>
<keyword evidence="4" id="KW-0949">S-adenosyl-L-methionine</keyword>
<dbReference type="Proteomes" id="UP001449582">
    <property type="component" value="Unassembled WGS sequence"/>
</dbReference>
<dbReference type="InterPro" id="IPR050320">
    <property type="entry name" value="N5-glutamine_MTase"/>
</dbReference>
<dbReference type="PANTHER" id="PTHR18895:SF74">
    <property type="entry name" value="MTRF1L RELEASE FACTOR GLUTAMINE METHYLTRANSFERASE"/>
    <property type="match status" value="1"/>
</dbReference>
<dbReference type="InterPro" id="IPR019874">
    <property type="entry name" value="RF_methyltr_PrmC"/>
</dbReference>
<dbReference type="InterPro" id="IPR002052">
    <property type="entry name" value="DNA_methylase_N6_adenine_CS"/>
</dbReference>
<dbReference type="RefSeq" id="WP_353290096.1">
    <property type="nucleotide sequence ID" value="NZ_BAABQM010000005.1"/>
</dbReference>
<evidence type="ECO:0000256" key="5">
    <source>
        <dbReference type="ARBA" id="ARBA00048391"/>
    </source>
</evidence>
<feature type="domain" description="Methyltransferase small" evidence="6">
    <location>
        <begin position="80"/>
        <end position="195"/>
    </location>
</feature>
<dbReference type="Pfam" id="PF05175">
    <property type="entry name" value="MTS"/>
    <property type="match status" value="1"/>
</dbReference>
<keyword evidence="3" id="KW-0808">Transferase</keyword>
<dbReference type="EC" id="2.1.1.297" evidence="1"/>
<evidence type="ECO:0000256" key="1">
    <source>
        <dbReference type="ARBA" id="ARBA00012771"/>
    </source>
</evidence>
<keyword evidence="2 7" id="KW-0489">Methyltransferase</keyword>
<comment type="caution">
    <text evidence="7">The sequence shown here is derived from an EMBL/GenBank/DDBJ whole genome shotgun (WGS) entry which is preliminary data.</text>
</comment>
<accession>A0ABP9U8E8</accession>
<evidence type="ECO:0000256" key="2">
    <source>
        <dbReference type="ARBA" id="ARBA00022603"/>
    </source>
</evidence>
<dbReference type="NCBIfam" id="TIGR03534">
    <property type="entry name" value="RF_mod_PrmC"/>
    <property type="match status" value="1"/>
</dbReference>
<dbReference type="EMBL" id="BAABQM010000005">
    <property type="protein sequence ID" value="GAA5414935.1"/>
    <property type="molecule type" value="Genomic_DNA"/>
</dbReference>
<organism evidence="7 8">
    <name type="scientific">Ureaplasma ceti</name>
    <dbReference type="NCBI Taxonomy" id="3119530"/>
    <lineage>
        <taxon>Bacteria</taxon>
        <taxon>Bacillati</taxon>
        <taxon>Mycoplasmatota</taxon>
        <taxon>Mycoplasmoidales</taxon>
        <taxon>Mycoplasmoidaceae</taxon>
        <taxon>Ureaplasma</taxon>
    </lineage>
</organism>
<dbReference type="NCBIfam" id="TIGR00536">
    <property type="entry name" value="hemK_fam"/>
    <property type="match status" value="1"/>
</dbReference>
<proteinExistence type="predicted"/>
<evidence type="ECO:0000259" key="6">
    <source>
        <dbReference type="Pfam" id="PF05175"/>
    </source>
</evidence>
<dbReference type="Gene3D" id="3.40.50.150">
    <property type="entry name" value="Vaccinia Virus protein VP39"/>
    <property type="match status" value="1"/>
</dbReference>
<sequence>MTYLDLILNMVEQLKKANQNDEVAFFLLYHFTEVESKLEFINHKTDICNEAYLCLQALQEYLVDNKPLSKILHEETFYKLNFKVLDGVFSPRHDTEILVNEVLKFTSQKDNLDIADICSGTGIIGLSLKENLNPNNRFYLVDLNPLAIKNIQLNAQALELQTNLQIYQGDLFSELIARKIKLDVLVSNPPYIDKAYQLDKNVETYDPSLALFAEDHGLDIYRKLLSDFRKVVKNPQRYLIGLEIGFDQAEAVTNLALEYLDVTKDEIHIIQDYNQLDRVVIINKNF</sequence>
<keyword evidence="8" id="KW-1185">Reference proteome</keyword>
<dbReference type="PROSITE" id="PS00092">
    <property type="entry name" value="N6_MTASE"/>
    <property type="match status" value="1"/>
</dbReference>
<reference evidence="7" key="1">
    <citation type="submission" date="2024-02" db="EMBL/GenBank/DDBJ databases">
        <title>Draft genome sequence of new strains in genus Ureaplasma.</title>
        <authorList>
            <person name="Nakajima Y."/>
            <person name="Segawa T."/>
        </authorList>
    </citation>
    <scope>NUCLEOTIDE SEQUENCE [LARGE SCALE GENOMIC DNA]</scope>
    <source>
        <strain evidence="7">OM1</strain>
    </source>
</reference>
<comment type="catalytic activity">
    <reaction evidence="5">
        <text>L-glutaminyl-[peptide chain release factor] + S-adenosyl-L-methionine = N(5)-methyl-L-glutaminyl-[peptide chain release factor] + S-adenosyl-L-homocysteine + H(+)</text>
        <dbReference type="Rhea" id="RHEA:42896"/>
        <dbReference type="Rhea" id="RHEA-COMP:10271"/>
        <dbReference type="Rhea" id="RHEA-COMP:10272"/>
        <dbReference type="ChEBI" id="CHEBI:15378"/>
        <dbReference type="ChEBI" id="CHEBI:30011"/>
        <dbReference type="ChEBI" id="CHEBI:57856"/>
        <dbReference type="ChEBI" id="CHEBI:59789"/>
        <dbReference type="ChEBI" id="CHEBI:61891"/>
        <dbReference type="EC" id="2.1.1.297"/>
    </reaction>
</comment>
<dbReference type="CDD" id="cd02440">
    <property type="entry name" value="AdoMet_MTases"/>
    <property type="match status" value="1"/>
</dbReference>
<name>A0ABP9U8E8_9BACT</name>
<evidence type="ECO:0000313" key="8">
    <source>
        <dbReference type="Proteomes" id="UP001449582"/>
    </source>
</evidence>